<proteinExistence type="predicted"/>
<evidence type="ECO:0000313" key="1">
    <source>
        <dbReference type="EMBL" id="SQB40219.1"/>
    </source>
</evidence>
<protein>
    <submittedName>
        <fullName evidence="1">Uncharacterized protein</fullName>
    </submittedName>
</protein>
<reference evidence="1 2" key="1">
    <citation type="submission" date="2018-06" db="EMBL/GenBank/DDBJ databases">
        <authorList>
            <consortium name="Pathogen Informatics"/>
            <person name="Doyle S."/>
        </authorList>
    </citation>
    <scope>NUCLEOTIDE SEQUENCE [LARGE SCALE GENOMIC DNA]</scope>
    <source>
        <strain evidence="1 2">NCTC10786</strain>
    </source>
</reference>
<organism evidence="1 2">
    <name type="scientific">Citrobacter koseri</name>
    <name type="common">Citrobacter diversus</name>
    <dbReference type="NCBI Taxonomy" id="545"/>
    <lineage>
        <taxon>Bacteria</taxon>
        <taxon>Pseudomonadati</taxon>
        <taxon>Pseudomonadota</taxon>
        <taxon>Gammaproteobacteria</taxon>
        <taxon>Enterobacterales</taxon>
        <taxon>Enterobacteriaceae</taxon>
        <taxon>Citrobacter</taxon>
    </lineage>
</organism>
<gene>
    <name evidence="1" type="ORF">NCTC10786_05316</name>
</gene>
<sequence length="98" mass="11342">MEKNVDRMPKALNYMEHLVDFANFIPSPSNSNLVHIQFMVTKPEPVIRGKKDSEHSNQVSVEVSMETELQHSCTVILPKHQLLEMKKNLEDLLEKIDK</sequence>
<dbReference type="RefSeq" id="WP_063932339.1">
    <property type="nucleotide sequence ID" value="NZ_CP136816.1"/>
</dbReference>
<dbReference type="EMBL" id="UAVY01000009">
    <property type="protein sequence ID" value="SQB40219.1"/>
    <property type="molecule type" value="Genomic_DNA"/>
</dbReference>
<accession>A0A2X2YQK2</accession>
<dbReference type="Proteomes" id="UP000251584">
    <property type="component" value="Unassembled WGS sequence"/>
</dbReference>
<name>A0A2X2YQK2_CITKO</name>
<dbReference type="AlphaFoldDB" id="A0A2X2YQK2"/>
<evidence type="ECO:0000313" key="2">
    <source>
        <dbReference type="Proteomes" id="UP000251584"/>
    </source>
</evidence>